<evidence type="ECO:0000256" key="1">
    <source>
        <dbReference type="ARBA" id="ARBA00023125"/>
    </source>
</evidence>
<reference evidence="5" key="1">
    <citation type="submission" date="2015-07" db="EMBL/GenBank/DDBJ databases">
        <authorList>
            <person name="Urmite Genomes"/>
        </authorList>
    </citation>
    <scope>NUCLEOTIDE SEQUENCE [LARGE SCALE GENOMIC DNA]</scope>
    <source>
        <strain evidence="5">type strain: ATCC 49404</strain>
    </source>
</reference>
<accession>A0A0H5RT72</accession>
<dbReference type="PANTHER" id="PTHR43479">
    <property type="entry name" value="ACREF/ENVCD OPERON REPRESSOR-RELATED"/>
    <property type="match status" value="1"/>
</dbReference>
<dbReference type="Gene3D" id="1.10.357.10">
    <property type="entry name" value="Tetracycline Repressor, domain 2"/>
    <property type="match status" value="1"/>
</dbReference>
<dbReference type="PROSITE" id="PS50977">
    <property type="entry name" value="HTH_TETR_2"/>
    <property type="match status" value="1"/>
</dbReference>
<dbReference type="PANTHER" id="PTHR43479:SF11">
    <property type="entry name" value="ACREF_ENVCD OPERON REPRESSOR-RELATED"/>
    <property type="match status" value="1"/>
</dbReference>
<evidence type="ECO:0000256" key="2">
    <source>
        <dbReference type="PROSITE-ProRule" id="PRU00335"/>
    </source>
</evidence>
<evidence type="ECO:0000313" key="4">
    <source>
        <dbReference type="EMBL" id="CRZ16697.1"/>
    </source>
</evidence>
<sequence length="206" mass="22458">MWVKQVRPYRGIEAADRLAQRRSQLLEAGLDLLGAEDAEVTVRAVCRTAGLAARYFYESFADKDDFIGAVYDWVIADIATSTQAAVAAVPLADQTMAGMRNIVHLIAKDPRIGRLLFSVKLSNEVLTRKRVESVALFATLLGQHAGDALQLQDNDYLKATSYFAVGGVTQTISAWLSGEVALSPEQLINQLRSMLDAVAGMQQPES</sequence>
<keyword evidence="1 2" id="KW-0238">DNA-binding</keyword>
<dbReference type="SUPFAM" id="SSF46689">
    <property type="entry name" value="Homeodomain-like"/>
    <property type="match status" value="1"/>
</dbReference>
<dbReference type="STRING" id="146018.BN2156_03569"/>
<dbReference type="InterPro" id="IPR050624">
    <property type="entry name" value="HTH-type_Tx_Regulator"/>
</dbReference>
<dbReference type="AlphaFoldDB" id="A0A0H5RT72"/>
<dbReference type="InterPro" id="IPR009057">
    <property type="entry name" value="Homeodomain-like_sf"/>
</dbReference>
<protein>
    <submittedName>
        <fullName evidence="4">TetR family transcriptional regulator</fullName>
    </submittedName>
</protein>
<organism evidence="4 5">
    <name type="scientific">Mycolicibacterium neworleansense</name>
    <dbReference type="NCBI Taxonomy" id="146018"/>
    <lineage>
        <taxon>Bacteria</taxon>
        <taxon>Bacillati</taxon>
        <taxon>Actinomycetota</taxon>
        <taxon>Actinomycetes</taxon>
        <taxon>Mycobacteriales</taxon>
        <taxon>Mycobacteriaceae</taxon>
        <taxon>Mycolicibacterium</taxon>
    </lineage>
</organism>
<dbReference type="InterPro" id="IPR001647">
    <property type="entry name" value="HTH_TetR"/>
</dbReference>
<dbReference type="Proteomes" id="UP000199147">
    <property type="component" value="Unassembled WGS sequence"/>
</dbReference>
<feature type="DNA-binding region" description="H-T-H motif" evidence="2">
    <location>
        <begin position="41"/>
        <end position="60"/>
    </location>
</feature>
<dbReference type="EMBL" id="CWKH01000002">
    <property type="protein sequence ID" value="CRZ16697.1"/>
    <property type="molecule type" value="Genomic_DNA"/>
</dbReference>
<feature type="domain" description="HTH tetR-type" evidence="3">
    <location>
        <begin position="19"/>
        <end position="78"/>
    </location>
</feature>
<evidence type="ECO:0000313" key="5">
    <source>
        <dbReference type="Proteomes" id="UP000199147"/>
    </source>
</evidence>
<gene>
    <name evidence="4" type="ORF">BN2156_03569</name>
</gene>
<name>A0A0H5RT72_9MYCO</name>
<dbReference type="GO" id="GO:0003677">
    <property type="term" value="F:DNA binding"/>
    <property type="evidence" value="ECO:0007669"/>
    <property type="project" value="UniProtKB-UniRule"/>
</dbReference>
<keyword evidence="5" id="KW-1185">Reference proteome</keyword>
<proteinExistence type="predicted"/>
<evidence type="ECO:0000259" key="3">
    <source>
        <dbReference type="PROSITE" id="PS50977"/>
    </source>
</evidence>